<accession>A0A142KCP8</accession>
<evidence type="ECO:0000313" key="1">
    <source>
        <dbReference type="EMBL" id="AMS03881.1"/>
    </source>
</evidence>
<dbReference type="OrthoDB" id="34927at10239"/>
<dbReference type="KEGG" id="vg:29123706"/>
<proteinExistence type="predicted"/>
<keyword evidence="2" id="KW-1185">Reference proteome</keyword>
<gene>
    <name evidence="1" type="primary">71</name>
    <name evidence="1" type="ORF">SEA_BAXTERFOX_71</name>
</gene>
<reference evidence="2" key="1">
    <citation type="submission" date="2016-03" db="EMBL/GenBank/DDBJ databases">
        <authorList>
            <person name="Ploux O."/>
        </authorList>
    </citation>
    <scope>NUCLEOTIDE SEQUENCE [LARGE SCALE GENOMIC DNA]</scope>
</reference>
<evidence type="ECO:0000313" key="2">
    <source>
        <dbReference type="Proteomes" id="UP000203465"/>
    </source>
</evidence>
<dbReference type="GeneID" id="29123706"/>
<dbReference type="RefSeq" id="YP_009300855.1">
    <property type="nucleotide sequence ID" value="NC_031226.1"/>
</dbReference>
<name>A0A142KCP8_9CAUD</name>
<protein>
    <submittedName>
        <fullName evidence="1">Uncharacterized protein</fullName>
    </submittedName>
</protein>
<dbReference type="EMBL" id="KU963263">
    <property type="protein sequence ID" value="AMS03881.1"/>
    <property type="molecule type" value="Genomic_DNA"/>
</dbReference>
<organism evidence="1 2">
    <name type="scientific">Gordonia phage BaxterFox</name>
    <dbReference type="NCBI Taxonomy" id="1821549"/>
    <lineage>
        <taxon>Viruses</taxon>
        <taxon>Duplodnaviria</taxon>
        <taxon>Heunggongvirae</taxon>
        <taxon>Uroviricota</taxon>
        <taxon>Caudoviricetes</taxon>
        <taxon>Nymbaxtervirinae</taxon>
        <taxon>Baxterfoxvirus</taxon>
        <taxon>Baxterfoxvirus baxterfox</taxon>
        <taxon>Baxtervirus baxterfox</taxon>
    </lineage>
</organism>
<dbReference type="Proteomes" id="UP000203465">
    <property type="component" value="Segment"/>
</dbReference>
<sequence>MMACEQELCVNWDGIGCPCAYLDTDEDERPVVCGYCQTLLTVCAERLCCPNCTHPYPGGPNGTGGDR</sequence>